<dbReference type="FunFam" id="3.40.50.300:FF:000011">
    <property type="entry name" value="Putative ABC transporter ATP-binding component"/>
    <property type="match status" value="1"/>
</dbReference>
<evidence type="ECO:0000256" key="3">
    <source>
        <dbReference type="ARBA" id="ARBA00022840"/>
    </source>
</evidence>
<gene>
    <name evidence="5" type="ORF">Dsi01nite_014980</name>
</gene>
<evidence type="ECO:0000313" key="6">
    <source>
        <dbReference type="Proteomes" id="UP000660611"/>
    </source>
</evidence>
<evidence type="ECO:0000313" key="5">
    <source>
        <dbReference type="EMBL" id="GIG43457.1"/>
    </source>
</evidence>
<dbReference type="PANTHER" id="PTHR19211">
    <property type="entry name" value="ATP-BINDING TRANSPORT PROTEIN-RELATED"/>
    <property type="match status" value="1"/>
</dbReference>
<feature type="domain" description="ABC transporter" evidence="4">
    <location>
        <begin position="2"/>
        <end position="249"/>
    </location>
</feature>
<protein>
    <submittedName>
        <fullName evidence="5">ABC transporter, ATP-binding protein</fullName>
    </submittedName>
</protein>
<dbReference type="InterPro" id="IPR017871">
    <property type="entry name" value="ABC_transporter-like_CS"/>
</dbReference>
<dbReference type="CDD" id="cd03221">
    <property type="entry name" value="ABCF_EF-3"/>
    <property type="match status" value="2"/>
</dbReference>
<dbReference type="PROSITE" id="PS00211">
    <property type="entry name" value="ABC_TRANSPORTER_1"/>
    <property type="match status" value="2"/>
</dbReference>
<keyword evidence="2" id="KW-0547">Nucleotide-binding</keyword>
<dbReference type="Pfam" id="PF00005">
    <property type="entry name" value="ABC_tran"/>
    <property type="match status" value="2"/>
</dbReference>
<dbReference type="EMBL" id="BONQ01000024">
    <property type="protein sequence ID" value="GIG43457.1"/>
    <property type="molecule type" value="Genomic_DNA"/>
</dbReference>
<dbReference type="AlphaFoldDB" id="A0A919PHH1"/>
<comment type="caution">
    <text evidence="5">The sequence shown here is derived from an EMBL/GenBank/DDBJ whole genome shotgun (WGS) entry which is preliminary data.</text>
</comment>
<proteinExistence type="predicted"/>
<dbReference type="SMART" id="SM00382">
    <property type="entry name" value="AAA"/>
    <property type="match status" value="2"/>
</dbReference>
<dbReference type="InterPro" id="IPR003439">
    <property type="entry name" value="ABC_transporter-like_ATP-bd"/>
</dbReference>
<evidence type="ECO:0000256" key="1">
    <source>
        <dbReference type="ARBA" id="ARBA00022737"/>
    </source>
</evidence>
<accession>A0A919PHH1</accession>
<organism evidence="5 6">
    <name type="scientific">Dactylosporangium siamense</name>
    <dbReference type="NCBI Taxonomy" id="685454"/>
    <lineage>
        <taxon>Bacteria</taxon>
        <taxon>Bacillati</taxon>
        <taxon>Actinomycetota</taxon>
        <taxon>Actinomycetes</taxon>
        <taxon>Micromonosporales</taxon>
        <taxon>Micromonosporaceae</taxon>
        <taxon>Dactylosporangium</taxon>
    </lineage>
</organism>
<keyword evidence="3 5" id="KW-0067">ATP-binding</keyword>
<dbReference type="PROSITE" id="PS50893">
    <property type="entry name" value="ABC_TRANSPORTER_2"/>
    <property type="match status" value="1"/>
</dbReference>
<dbReference type="InterPro" id="IPR050611">
    <property type="entry name" value="ABCF"/>
</dbReference>
<sequence>MLRAVSLSKHYDAELLFEGVELTLNAGDRLGLVGPNGAGKTTLLRVLTGAEKPTSGHVSLAPGRRIGYFAQQVPDPGLSVLAFLCDGEVDRLARRMRELEARLADDLTLLDEYGRVQDRWLALEGWSAPQRRAEVRDRLDIAHLPDDLPLGDVSGGEQARLMLARVLLSTPDVLILDEPTNHLDAAGTAWLGEFLAAFRGAVMVVTHDRAFLDRTVTRIVELDGIHTQPQWYEGGYTDYRAEKTRRWQKLLLDHEAQEKYRRRLEADIATTAEQARGVEQSVRSGLGSDKIRRYAKKVAKKAKSRERRLTRQLTSARWIAEPTTRPPLTLAFPSPDPDPDASVMAARGLTVKLGSRRILDDVDLDIHGRILVTGPNGAGKTTLLRALSGALPLDAGTVTTELDVAVLPQTHDDLRGDDRTVLGYFRSRVPVYVDEAEALLEAHLFGPDEWDRRLRDLSAGELRRLLLAVIVNTGAQILFLDEPTNYLDFEAIDVVEEALRAYHGTMVMITHDAYFARNVGFDQRWEVGAGHVTAA</sequence>
<dbReference type="Gene3D" id="3.40.50.300">
    <property type="entry name" value="P-loop containing nucleotide triphosphate hydrolases"/>
    <property type="match status" value="2"/>
</dbReference>
<evidence type="ECO:0000256" key="2">
    <source>
        <dbReference type="ARBA" id="ARBA00022741"/>
    </source>
</evidence>
<dbReference type="GO" id="GO:0016887">
    <property type="term" value="F:ATP hydrolysis activity"/>
    <property type="evidence" value="ECO:0007669"/>
    <property type="project" value="InterPro"/>
</dbReference>
<evidence type="ECO:0000259" key="4">
    <source>
        <dbReference type="PROSITE" id="PS50893"/>
    </source>
</evidence>
<dbReference type="GO" id="GO:0005524">
    <property type="term" value="F:ATP binding"/>
    <property type="evidence" value="ECO:0007669"/>
    <property type="project" value="UniProtKB-KW"/>
</dbReference>
<keyword evidence="6" id="KW-1185">Reference proteome</keyword>
<dbReference type="Proteomes" id="UP000660611">
    <property type="component" value="Unassembled WGS sequence"/>
</dbReference>
<dbReference type="InterPro" id="IPR003593">
    <property type="entry name" value="AAA+_ATPase"/>
</dbReference>
<reference evidence="5" key="1">
    <citation type="submission" date="2021-01" db="EMBL/GenBank/DDBJ databases">
        <title>Whole genome shotgun sequence of Dactylosporangium siamense NBRC 106093.</title>
        <authorList>
            <person name="Komaki H."/>
            <person name="Tamura T."/>
        </authorList>
    </citation>
    <scope>NUCLEOTIDE SEQUENCE</scope>
    <source>
        <strain evidence="5">NBRC 106093</strain>
    </source>
</reference>
<dbReference type="PANTHER" id="PTHR19211:SF123">
    <property type="entry name" value="ABC TRANSPORTER"/>
    <property type="match status" value="1"/>
</dbReference>
<dbReference type="InterPro" id="IPR027417">
    <property type="entry name" value="P-loop_NTPase"/>
</dbReference>
<dbReference type="SUPFAM" id="SSF52540">
    <property type="entry name" value="P-loop containing nucleoside triphosphate hydrolases"/>
    <property type="match status" value="2"/>
</dbReference>
<keyword evidence="1" id="KW-0677">Repeat</keyword>
<name>A0A919PHH1_9ACTN</name>
<dbReference type="RefSeq" id="WP_203845314.1">
    <property type="nucleotide sequence ID" value="NZ_BAAAVW010000004.1"/>
</dbReference>